<dbReference type="RefSeq" id="WP_181551652.1">
    <property type="nucleotide sequence ID" value="NZ_JACDUS010000006.1"/>
</dbReference>
<comment type="caution">
    <text evidence="2">The sequence shown here is derived from an EMBL/GenBank/DDBJ whole genome shotgun (WGS) entry which is preliminary data.</text>
</comment>
<name>A0A7W0CA57_9BACT</name>
<evidence type="ECO:0000256" key="1">
    <source>
        <dbReference type="SAM" id="SignalP"/>
    </source>
</evidence>
<protein>
    <recommendedName>
        <fullName evidence="4">YtkA-like domain-containing protein</fullName>
    </recommendedName>
</protein>
<evidence type="ECO:0000313" key="3">
    <source>
        <dbReference type="Proteomes" id="UP000525298"/>
    </source>
</evidence>
<accession>A0A7W0CA57</accession>
<keyword evidence="3" id="KW-1185">Reference proteome</keyword>
<reference evidence="2 3" key="1">
    <citation type="submission" date="2020-07" db="EMBL/GenBank/DDBJ databases">
        <title>Genomic Encyclopedia of Type Strains, Phase IV (KMG-IV): sequencing the most valuable type-strain genomes for metagenomic binning, comparative biology and taxonomic classification.</title>
        <authorList>
            <person name="Goeker M."/>
        </authorList>
    </citation>
    <scope>NUCLEOTIDE SEQUENCE [LARGE SCALE GENOMIC DNA]</scope>
    <source>
        <strain evidence="2 3">DSM 17721</strain>
    </source>
</reference>
<proteinExistence type="predicted"/>
<evidence type="ECO:0000313" key="2">
    <source>
        <dbReference type="EMBL" id="MBA2882001.1"/>
    </source>
</evidence>
<organism evidence="2 3">
    <name type="scientific">Desulfosalsimonas propionicica</name>
    <dbReference type="NCBI Taxonomy" id="332175"/>
    <lineage>
        <taxon>Bacteria</taxon>
        <taxon>Pseudomonadati</taxon>
        <taxon>Thermodesulfobacteriota</taxon>
        <taxon>Desulfobacteria</taxon>
        <taxon>Desulfobacterales</taxon>
        <taxon>Desulfosalsimonadaceae</taxon>
        <taxon>Desulfosalsimonas</taxon>
    </lineage>
</organism>
<feature type="chain" id="PRO_5030908549" description="YtkA-like domain-containing protein" evidence="1">
    <location>
        <begin position="25"/>
        <end position="141"/>
    </location>
</feature>
<feature type="signal peptide" evidence="1">
    <location>
        <begin position="1"/>
        <end position="24"/>
    </location>
</feature>
<dbReference type="Proteomes" id="UP000525298">
    <property type="component" value="Unassembled WGS sequence"/>
</dbReference>
<evidence type="ECO:0008006" key="4">
    <source>
        <dbReference type="Google" id="ProtNLM"/>
    </source>
</evidence>
<dbReference type="EMBL" id="JACDUS010000006">
    <property type="protein sequence ID" value="MBA2882001.1"/>
    <property type="molecule type" value="Genomic_DNA"/>
</dbReference>
<gene>
    <name evidence="2" type="ORF">HNR65_002335</name>
</gene>
<sequence>MKQLMHFMITPMILICLVIAPAAAQHGSDGETIHQAAVDNHELTYKLIDMREALKEHGSDSKATHHLMVFIRDQNGDAVTGAKAGFLIQGPDGKQQKVMAMAMAEGYGADVSLDPPGAYTIRTKAVAGDKSLIHSFDHVFQ</sequence>
<keyword evidence="1" id="KW-0732">Signal</keyword>
<dbReference type="AlphaFoldDB" id="A0A7W0CA57"/>